<reference evidence="1 2" key="1">
    <citation type="submission" date="2022-07" db="EMBL/GenBank/DDBJ databases">
        <title>Two temperate virus in Haloterrigena jeotgali A29.</title>
        <authorList>
            <person name="Deng X."/>
        </authorList>
    </citation>
    <scope>NUCLEOTIDE SEQUENCE [LARGE SCALE GENOMIC DNA]</scope>
    <source>
        <strain evidence="1 2">A29</strain>
    </source>
</reference>
<dbReference type="Proteomes" id="UP001224926">
    <property type="component" value="Chromosome"/>
</dbReference>
<dbReference type="RefSeq" id="WP_144240366.1">
    <property type="nucleotide sequence ID" value="NZ_CP101873.1"/>
</dbReference>
<protein>
    <submittedName>
        <fullName evidence="1">Uncharacterized protein</fullName>
    </submittedName>
</protein>
<proteinExistence type="predicted"/>
<evidence type="ECO:0000313" key="2">
    <source>
        <dbReference type="Proteomes" id="UP001224926"/>
    </source>
</evidence>
<organism evidence="1 2">
    <name type="scientific">Natrinema thermotolerans</name>
    <dbReference type="NCBI Taxonomy" id="121872"/>
    <lineage>
        <taxon>Archaea</taxon>
        <taxon>Methanobacteriati</taxon>
        <taxon>Methanobacteriota</taxon>
        <taxon>Stenosarchaea group</taxon>
        <taxon>Halobacteria</taxon>
        <taxon>Halobacteriales</taxon>
        <taxon>Natrialbaceae</taxon>
        <taxon>Natrinema</taxon>
    </lineage>
</organism>
<gene>
    <name evidence="1" type="ORF">NP511_07170</name>
</gene>
<dbReference type="EMBL" id="CP101873">
    <property type="protein sequence ID" value="WMT09409.1"/>
    <property type="molecule type" value="Genomic_DNA"/>
</dbReference>
<sequence>MEDDTEAVELFKEIKEMSFPDSLQNYSVEIQEDNVEESEIMISEDKLSEPDTYEYSSLLINMFESEEDEPPRIHFHPYIGPENFDDVFEFLSDVLGEKQINIRSIESDLHIENSPNDLNIIHDSADQVDLVGYRFDHDEDNYIVQESSGGSLIRASSYPDTVIKSEEIEEYISTNITKHIDFVEEVRP</sequence>
<evidence type="ECO:0000313" key="1">
    <source>
        <dbReference type="EMBL" id="WMT09409.1"/>
    </source>
</evidence>
<dbReference type="AlphaFoldDB" id="A0AAF0T7F4"/>
<dbReference type="GeneID" id="84213708"/>
<accession>A0AAF0T7F4</accession>
<name>A0AAF0T7F4_9EURY</name>
<keyword evidence="2" id="KW-1185">Reference proteome</keyword>